<feature type="transmembrane region" description="Helical" evidence="6">
    <location>
        <begin position="6"/>
        <end position="22"/>
    </location>
</feature>
<evidence type="ECO:0000256" key="5">
    <source>
        <dbReference type="ARBA" id="ARBA00023136"/>
    </source>
</evidence>
<reference evidence="7 8" key="1">
    <citation type="journal article" date="2016" name="Genome Announc.">
        <title>Complete genome sequence of the hyperthermophilic and piezophilic archaeon Thermococcus barophilus Ch5, capable of growth at the expense of hydrogenogenesis from carbon monoxide and formate.</title>
        <authorList>
            <person name="Oger P."/>
            <person name="Sokolova T.G."/>
            <person name="Kozhevnikova D.A."/>
            <person name="Taranov E.A."/>
            <person name="Vannier P."/>
            <person name="Lee H.S."/>
            <person name="Kwon K.K."/>
            <person name="Kang S.G."/>
            <person name="Lee J.H."/>
            <person name="Bonch-Osmolovskaya E.A."/>
            <person name="Lebedinsky A.V."/>
        </authorList>
    </citation>
    <scope>NUCLEOTIDE SEQUENCE [LARGE SCALE GENOMIC DNA]</scope>
    <source>
        <strain evidence="8">Ch5</strain>
    </source>
</reference>
<feature type="transmembrane region" description="Helical" evidence="6">
    <location>
        <begin position="61"/>
        <end position="83"/>
    </location>
</feature>
<evidence type="ECO:0000256" key="2">
    <source>
        <dbReference type="ARBA" id="ARBA00022475"/>
    </source>
</evidence>
<dbReference type="EMBL" id="CP013050">
    <property type="protein sequence ID" value="ALM74611.1"/>
    <property type="molecule type" value="Genomic_DNA"/>
</dbReference>
<keyword evidence="3 6" id="KW-0812">Transmembrane</keyword>
<evidence type="ECO:0000256" key="6">
    <source>
        <dbReference type="SAM" id="Phobius"/>
    </source>
</evidence>
<evidence type="ECO:0000313" key="8">
    <source>
        <dbReference type="Proteomes" id="UP000066042"/>
    </source>
</evidence>
<dbReference type="GO" id="GO:0015075">
    <property type="term" value="F:monoatomic ion transmembrane transporter activity"/>
    <property type="evidence" value="ECO:0007669"/>
    <property type="project" value="InterPro"/>
</dbReference>
<dbReference type="GO" id="GO:0005886">
    <property type="term" value="C:plasma membrane"/>
    <property type="evidence" value="ECO:0007669"/>
    <property type="project" value="UniProtKB-SubCell"/>
</dbReference>
<organism evidence="7 8">
    <name type="scientific">Thermococcus barophilus</name>
    <dbReference type="NCBI Taxonomy" id="55802"/>
    <lineage>
        <taxon>Archaea</taxon>
        <taxon>Methanobacteriati</taxon>
        <taxon>Methanobacteriota</taxon>
        <taxon>Thermococci</taxon>
        <taxon>Thermococcales</taxon>
        <taxon>Thermococcaceae</taxon>
        <taxon>Thermococcus</taxon>
    </lineage>
</organism>
<keyword evidence="4 6" id="KW-1133">Transmembrane helix</keyword>
<evidence type="ECO:0000313" key="7">
    <source>
        <dbReference type="EMBL" id="ALM74611.1"/>
    </source>
</evidence>
<gene>
    <name evidence="7" type="ORF">TBCH5v1_0651</name>
</gene>
<evidence type="ECO:0000256" key="4">
    <source>
        <dbReference type="ARBA" id="ARBA00022989"/>
    </source>
</evidence>
<accession>A0A0S1X9Z8</accession>
<dbReference type="PATRIC" id="fig|55802.8.peg.644"/>
<comment type="subcellular location">
    <subcellularLocation>
        <location evidence="1">Cell membrane</location>
        <topology evidence="1">Multi-pass membrane protein</topology>
    </subcellularLocation>
</comment>
<dbReference type="AlphaFoldDB" id="A0A0S1X9Z8"/>
<keyword evidence="2" id="KW-1003">Cell membrane</keyword>
<dbReference type="RefSeq" id="WP_056933466.1">
    <property type="nucleotide sequence ID" value="NZ_CP013050.1"/>
</dbReference>
<protein>
    <submittedName>
        <fullName evidence="7">Membrane bound subgroup 4b [NiFe]-hydrogenase MBH(B)1, subunit Mbh(B)1B</fullName>
    </submittedName>
</protein>
<dbReference type="InterPro" id="IPR007208">
    <property type="entry name" value="MrpF/PhaF-like"/>
</dbReference>
<evidence type="ECO:0000256" key="3">
    <source>
        <dbReference type="ARBA" id="ARBA00022692"/>
    </source>
</evidence>
<dbReference type="Proteomes" id="UP000066042">
    <property type="component" value="Chromosome"/>
</dbReference>
<dbReference type="Pfam" id="PF04066">
    <property type="entry name" value="MrpF_PhaF"/>
    <property type="match status" value="1"/>
</dbReference>
<feature type="transmembrane region" description="Helical" evidence="6">
    <location>
        <begin position="34"/>
        <end position="55"/>
    </location>
</feature>
<proteinExistence type="predicted"/>
<name>A0A0S1X9Z8_THEBA</name>
<keyword evidence="5 6" id="KW-0472">Membrane</keyword>
<evidence type="ECO:0000256" key="1">
    <source>
        <dbReference type="ARBA" id="ARBA00004651"/>
    </source>
</evidence>
<dbReference type="GeneID" id="26135930"/>
<dbReference type="STRING" id="55802.TBCH5v1_0651"/>
<sequence>MIDTALYVLIFAYAFTGMVYFARVLMGPTILDSVLAADCLSLDIALIVLLISLIYGSDLLATGAFFLVLWVFVMDVFVAKYLVRKEVGV</sequence>